<evidence type="ECO:0000313" key="2">
    <source>
        <dbReference type="RefSeq" id="XP_014030759.1"/>
    </source>
</evidence>
<dbReference type="AlphaFoldDB" id="A0A1S3PU59"/>
<protein>
    <submittedName>
        <fullName evidence="2">Polycystic kidney disease protein 1-like 2</fullName>
    </submittedName>
</protein>
<dbReference type="KEGG" id="sasa:106587188"/>
<name>A0A1S3PU59_SALSA</name>
<accession>A0A1S3PU59</accession>
<gene>
    <name evidence="2" type="primary">LOC106587188</name>
</gene>
<dbReference type="GeneID" id="106587188"/>
<dbReference type="Proteomes" id="UP001652741">
    <property type="component" value="Chromosome ssa26"/>
</dbReference>
<dbReference type="RefSeq" id="XP_014030759.1">
    <property type="nucleotide sequence ID" value="XM_014175284.2"/>
</dbReference>
<proteinExistence type="predicted"/>
<sequence>MCYSMNQSIDGANCKTLYGSPLQIQVEVEAGTNLTYKIHRGEMLVVNSLAVRGIVPHNITVGPEVEQQLGSGCHQLTLHASNGVSVLGVSTELQVCLLEPVEGLLGSVMAEEGECPDSDLYVRVSLDRGAPVQLLFQVSGANGSISETRDI</sequence>
<organism evidence="1 2">
    <name type="scientific">Salmo salar</name>
    <name type="common">Atlantic salmon</name>
    <dbReference type="NCBI Taxonomy" id="8030"/>
    <lineage>
        <taxon>Eukaryota</taxon>
        <taxon>Metazoa</taxon>
        <taxon>Chordata</taxon>
        <taxon>Craniata</taxon>
        <taxon>Vertebrata</taxon>
        <taxon>Euteleostomi</taxon>
        <taxon>Actinopterygii</taxon>
        <taxon>Neopterygii</taxon>
        <taxon>Teleostei</taxon>
        <taxon>Protacanthopterygii</taxon>
        <taxon>Salmoniformes</taxon>
        <taxon>Salmonidae</taxon>
        <taxon>Salmoninae</taxon>
        <taxon>Salmo</taxon>
    </lineage>
</organism>
<keyword evidence="1" id="KW-1185">Reference proteome</keyword>
<dbReference type="OrthoDB" id="10264154at2759"/>
<evidence type="ECO:0000313" key="1">
    <source>
        <dbReference type="Proteomes" id="UP001652741"/>
    </source>
</evidence>
<reference evidence="2" key="1">
    <citation type="submission" date="2025-08" db="UniProtKB">
        <authorList>
            <consortium name="RefSeq"/>
        </authorList>
    </citation>
    <scope>IDENTIFICATION</scope>
</reference>